<dbReference type="AlphaFoldDB" id="A3DPQ2"/>
<proteinExistence type="predicted"/>
<organism evidence="2 3">
    <name type="scientific">Staphylothermus marinus (strain ATCC 43588 / DSM 3639 / JCM 9404 / F1)</name>
    <dbReference type="NCBI Taxonomy" id="399550"/>
    <lineage>
        <taxon>Archaea</taxon>
        <taxon>Thermoproteota</taxon>
        <taxon>Thermoprotei</taxon>
        <taxon>Desulfurococcales</taxon>
        <taxon>Desulfurococcaceae</taxon>
        <taxon>Staphylothermus</taxon>
    </lineage>
</organism>
<feature type="transmembrane region" description="Helical" evidence="1">
    <location>
        <begin position="63"/>
        <end position="83"/>
    </location>
</feature>
<keyword evidence="3" id="KW-1185">Reference proteome</keyword>
<reference evidence="2 3" key="2">
    <citation type="journal article" date="2009" name="Stand. Genomic Sci.">
        <title>Complete genome sequence of Staphylothermus marinus Stetter and Fiala 1986 type strain F1.</title>
        <authorList>
            <person name="Anderson I.J."/>
            <person name="Sun H."/>
            <person name="Lapidus A."/>
            <person name="Copeland A."/>
            <person name="Glavina Del Rio T."/>
            <person name="Tice H."/>
            <person name="Dalin E."/>
            <person name="Lucas S."/>
            <person name="Barry K."/>
            <person name="Land M."/>
            <person name="Richardson P."/>
            <person name="Huber H."/>
            <person name="Kyrpides N.C."/>
        </authorList>
    </citation>
    <scope>NUCLEOTIDE SEQUENCE [LARGE SCALE GENOMIC DNA]</scope>
    <source>
        <strain evidence="3">ATCC 43588 / DSM 3639 / JCM 9404 / F1</strain>
    </source>
</reference>
<evidence type="ECO:0000313" key="2">
    <source>
        <dbReference type="EMBL" id="ABN70612.1"/>
    </source>
</evidence>
<dbReference type="Proteomes" id="UP000000254">
    <property type="component" value="Chromosome"/>
</dbReference>
<reference evidence="3" key="1">
    <citation type="journal article" date="2009" name="BMC Genomics">
        <title>The complete genome sequence of Staphylothermus marinus reveals differences in sulfur metabolism among heterotrophic Crenarchaeota.</title>
        <authorList>
            <person name="Anderson I.J."/>
            <person name="Dharmarajan L."/>
            <person name="Rodriguez J."/>
            <person name="Hooper S."/>
            <person name="Porat I."/>
            <person name="Ulrich L.E."/>
            <person name="Elkins J.G."/>
            <person name="Mavromatis K."/>
            <person name="Sun H."/>
            <person name="Land M."/>
            <person name="Lapidus A."/>
            <person name="Lucas S."/>
            <person name="Barry K."/>
            <person name="Huber H."/>
            <person name="Zhulin I.B."/>
            <person name="Whitman W.B."/>
            <person name="Mukhopadhyay B."/>
            <person name="Woese C."/>
            <person name="Bristow J."/>
            <person name="Kyrpides N."/>
        </authorList>
    </citation>
    <scope>NUCLEOTIDE SEQUENCE [LARGE SCALE GENOMIC DNA]</scope>
    <source>
        <strain evidence="3">ATCC 43588 / DSM 3639 / JCM 9404 / F1</strain>
    </source>
</reference>
<keyword evidence="1" id="KW-0812">Transmembrane</keyword>
<dbReference type="EMBL" id="CP000575">
    <property type="protein sequence ID" value="ABN70612.1"/>
    <property type="molecule type" value="Genomic_DNA"/>
</dbReference>
<dbReference type="GeneID" id="4907876"/>
<name>A3DPQ2_STAMF</name>
<keyword evidence="1" id="KW-1133">Transmembrane helix</keyword>
<keyword evidence="1" id="KW-0472">Membrane</keyword>
<evidence type="ECO:0000256" key="1">
    <source>
        <dbReference type="SAM" id="Phobius"/>
    </source>
</evidence>
<evidence type="ECO:0000313" key="3">
    <source>
        <dbReference type="Proteomes" id="UP000000254"/>
    </source>
</evidence>
<dbReference type="KEGG" id="smr:Smar_1523"/>
<accession>A3DPQ2</accession>
<dbReference type="HOGENOM" id="CLU_2519914_0_0_2"/>
<sequence>MAGANVIYTMISKHVAEELCLEKISRSMFRIANSEVAEYSVSEAYIVVEDRDVVFVFYLDFKVYIVMMNLIYIGVSSLGFLGII</sequence>
<protein>
    <submittedName>
        <fullName evidence="2">Uncharacterized protein</fullName>
    </submittedName>
</protein>
<dbReference type="RefSeq" id="WP_011839806.1">
    <property type="nucleotide sequence ID" value="NC_009033.1"/>
</dbReference>
<gene>
    <name evidence="2" type="ordered locus">Smar_1523</name>
</gene>
<dbReference type="STRING" id="399550.Smar_1523"/>